<evidence type="ECO:0000313" key="2">
    <source>
        <dbReference type="EMBL" id="EZP79955.1"/>
    </source>
</evidence>
<comment type="caution">
    <text evidence="2">The sequence shown here is derived from an EMBL/GenBank/DDBJ whole genome shotgun (WGS) entry which is preliminary data.</text>
</comment>
<keyword evidence="1" id="KW-1133">Transmembrane helix</keyword>
<organism evidence="2 3">
    <name type="scientific">Novosphingobium resinovorum</name>
    <dbReference type="NCBI Taxonomy" id="158500"/>
    <lineage>
        <taxon>Bacteria</taxon>
        <taxon>Pseudomonadati</taxon>
        <taxon>Pseudomonadota</taxon>
        <taxon>Alphaproteobacteria</taxon>
        <taxon>Sphingomonadales</taxon>
        <taxon>Sphingomonadaceae</taxon>
        <taxon>Novosphingobium</taxon>
    </lineage>
</organism>
<reference evidence="2 3" key="1">
    <citation type="submission" date="2014-03" db="EMBL/GenBank/DDBJ databases">
        <title>Whole genome sequence of Novosphingobium resinovorum KF1.</title>
        <authorList>
            <person name="Gan H.M."/>
            <person name="Gan H.Y."/>
            <person name="Chew T.H."/>
            <person name="Savka M.A."/>
        </authorList>
    </citation>
    <scope>NUCLEOTIDE SEQUENCE [LARGE SCALE GENOMIC DNA]</scope>
    <source>
        <strain evidence="2 3">KF1</strain>
    </source>
</reference>
<dbReference type="AlphaFoldDB" id="A0A031JSM7"/>
<sequence length="76" mass="8683">MNAIMTNFELDSAEPHGPRKWEGLSEIDQAIRDNRLTEYRIKKSWADPWSRALSIAVMVILAAFAGFVIYWDALKG</sequence>
<feature type="transmembrane region" description="Helical" evidence="1">
    <location>
        <begin position="52"/>
        <end position="71"/>
    </location>
</feature>
<protein>
    <submittedName>
        <fullName evidence="2">Uncharacterized protein</fullName>
    </submittedName>
</protein>
<keyword evidence="1" id="KW-0812">Transmembrane</keyword>
<dbReference type="eggNOG" id="ENOG5031C2A">
    <property type="taxonomic scope" value="Bacteria"/>
</dbReference>
<gene>
    <name evidence="2" type="ORF">BV97_03738</name>
</gene>
<dbReference type="EMBL" id="JFYZ01000020">
    <property type="protein sequence ID" value="EZP79955.1"/>
    <property type="molecule type" value="Genomic_DNA"/>
</dbReference>
<name>A0A031JSM7_9SPHN</name>
<evidence type="ECO:0000313" key="3">
    <source>
        <dbReference type="Proteomes" id="UP000024329"/>
    </source>
</evidence>
<keyword evidence="1" id="KW-0472">Membrane</keyword>
<accession>A0A031JSM7</accession>
<dbReference type="Proteomes" id="UP000024329">
    <property type="component" value="Unassembled WGS sequence"/>
</dbReference>
<evidence type="ECO:0000256" key="1">
    <source>
        <dbReference type="SAM" id="Phobius"/>
    </source>
</evidence>
<dbReference type="PATRIC" id="fig|158500.4.peg.3808"/>
<proteinExistence type="predicted"/>